<gene>
    <name evidence="4" type="ORF">OG515_27330</name>
</gene>
<proteinExistence type="predicted"/>
<keyword evidence="5" id="KW-1185">Reference proteome</keyword>
<feature type="compositionally biased region" description="Gly residues" evidence="1">
    <location>
        <begin position="73"/>
        <end position="82"/>
    </location>
</feature>
<name>A0ABZ1XQ21_9ACTN</name>
<feature type="compositionally biased region" description="Basic and acidic residues" evidence="1">
    <location>
        <begin position="21"/>
        <end position="31"/>
    </location>
</feature>
<accession>A0ABZ1XQ21</accession>
<evidence type="ECO:0000256" key="1">
    <source>
        <dbReference type="SAM" id="MobiDB-lite"/>
    </source>
</evidence>
<protein>
    <submittedName>
        <fullName evidence="4">DUF4190 domain-containing protein</fullName>
    </submittedName>
</protein>
<evidence type="ECO:0000313" key="4">
    <source>
        <dbReference type="EMBL" id="WUT85635.1"/>
    </source>
</evidence>
<evidence type="ECO:0000259" key="3">
    <source>
        <dbReference type="Pfam" id="PF13828"/>
    </source>
</evidence>
<keyword evidence="2" id="KW-0472">Membrane</keyword>
<feature type="compositionally biased region" description="Low complexity" evidence="1">
    <location>
        <begin position="62"/>
        <end position="72"/>
    </location>
</feature>
<keyword evidence="2" id="KW-0812">Transmembrane</keyword>
<reference evidence="4" key="1">
    <citation type="submission" date="2022-10" db="EMBL/GenBank/DDBJ databases">
        <title>The complete genomes of actinobacterial strains from the NBC collection.</title>
        <authorList>
            <person name="Joergensen T.S."/>
            <person name="Alvarez Arevalo M."/>
            <person name="Sterndorff E.B."/>
            <person name="Faurdal D."/>
            <person name="Vuksanovic O."/>
            <person name="Mourched A.-S."/>
            <person name="Charusanti P."/>
            <person name="Shaw S."/>
            <person name="Blin K."/>
            <person name="Weber T."/>
        </authorList>
    </citation>
    <scope>NUCLEOTIDE SEQUENCE</scope>
    <source>
        <strain evidence="4">NBC_00668</strain>
    </source>
</reference>
<evidence type="ECO:0000256" key="2">
    <source>
        <dbReference type="SAM" id="Phobius"/>
    </source>
</evidence>
<sequence>MSDNRDQPSRGAEPGDPWAPPERKVPLEKPGRSGVPGVPGVPGVSGRPVHDQPTVTSMPAVGEPGASDAAGPGPVGGSGWGGAVPPPPTAPGGPGQAVPGSYGYPAYPGYPGYGYGHPGWTGMGAPLNGFGTTALVLGIISVVLFCMWGLGIILGILALVFGFLGRGRAKRGQATNGGQALAGIILGAVGIVVSGVFLGLMIWAVVNDEDGDDSSGYEDPFATSLVLRDVPPTPPLP</sequence>
<feature type="transmembrane region" description="Helical" evidence="2">
    <location>
        <begin position="135"/>
        <end position="164"/>
    </location>
</feature>
<dbReference type="Pfam" id="PF13828">
    <property type="entry name" value="DUF4190"/>
    <property type="match status" value="1"/>
</dbReference>
<organism evidence="4 5">
    <name type="scientific">Streptomyces melanogenes</name>
    <dbReference type="NCBI Taxonomy" id="67326"/>
    <lineage>
        <taxon>Bacteria</taxon>
        <taxon>Bacillati</taxon>
        <taxon>Actinomycetota</taxon>
        <taxon>Actinomycetes</taxon>
        <taxon>Kitasatosporales</taxon>
        <taxon>Streptomycetaceae</taxon>
        <taxon>Streptomyces</taxon>
    </lineage>
</organism>
<dbReference type="InterPro" id="IPR025241">
    <property type="entry name" value="DUF4190"/>
</dbReference>
<feature type="domain" description="DUF4190" evidence="3">
    <location>
        <begin position="132"/>
        <end position="196"/>
    </location>
</feature>
<feature type="transmembrane region" description="Helical" evidence="2">
    <location>
        <begin position="184"/>
        <end position="206"/>
    </location>
</feature>
<feature type="compositionally biased region" description="Low complexity" evidence="1">
    <location>
        <begin position="32"/>
        <end position="47"/>
    </location>
</feature>
<keyword evidence="2" id="KW-1133">Transmembrane helix</keyword>
<evidence type="ECO:0000313" key="5">
    <source>
        <dbReference type="Proteomes" id="UP001432060"/>
    </source>
</evidence>
<feature type="region of interest" description="Disordered" evidence="1">
    <location>
        <begin position="1"/>
        <end position="96"/>
    </location>
</feature>
<dbReference type="EMBL" id="CP109019">
    <property type="protein sequence ID" value="WUT85635.1"/>
    <property type="molecule type" value="Genomic_DNA"/>
</dbReference>
<dbReference type="Proteomes" id="UP001432060">
    <property type="component" value="Chromosome"/>
</dbReference>